<dbReference type="EMBL" id="JBHUIK010000003">
    <property type="protein sequence ID" value="MFD2214761.1"/>
    <property type="molecule type" value="Genomic_DNA"/>
</dbReference>
<proteinExistence type="predicted"/>
<dbReference type="CDD" id="cd16342">
    <property type="entry name" value="FusC_FusB"/>
    <property type="match status" value="1"/>
</dbReference>
<feature type="domain" description="Elongation factor G-binding protein C-terminal treble-clef zinc-finger" evidence="2">
    <location>
        <begin position="100"/>
        <end position="198"/>
    </location>
</feature>
<accession>A0ABW5C0Z2</accession>
<evidence type="ECO:0000259" key="1">
    <source>
        <dbReference type="Pfam" id="PF07299"/>
    </source>
</evidence>
<protein>
    <submittedName>
        <fullName evidence="3">FusB/FusC family EF-G-binding protein</fullName>
    </submittedName>
</protein>
<dbReference type="RefSeq" id="WP_247346174.1">
    <property type="nucleotide sequence ID" value="NZ_CP095550.1"/>
</dbReference>
<evidence type="ECO:0000259" key="2">
    <source>
        <dbReference type="Pfam" id="PF16571"/>
    </source>
</evidence>
<dbReference type="Gene3D" id="1.20.1280.250">
    <property type="match status" value="1"/>
</dbReference>
<keyword evidence="4" id="KW-1185">Reference proteome</keyword>
<dbReference type="InterPro" id="IPR032330">
    <property type="entry name" value="EF-G-binding_C"/>
</dbReference>
<dbReference type="Pfam" id="PF07299">
    <property type="entry name" value="EF-G-binding_N"/>
    <property type="match status" value="1"/>
</dbReference>
<dbReference type="Pfam" id="PF16571">
    <property type="entry name" value="FBP_C"/>
    <property type="match status" value="1"/>
</dbReference>
<sequence>MKPFIKSYQYNVIKSDVIGLVNVHESGCSMDVLDSIKQMMRERIYRLFPNLEQNKKALFDPIFYLNDKKDALVYLLRLKMYVIPFGKISEQLFSTLFDNEKSVKLPSIETIDLRDISYFKWQDPGVNKQFIIATIDNELVGIKGIFTRANKGICEVCNRYEEIGVFTIETDTLTKQSHYMCQDNMKCNQNLTSLDSLHRIITPHTDEKKTTMTLVNS</sequence>
<comment type="caution">
    <text evidence="3">The sequence shown here is derived from an EMBL/GenBank/DDBJ whole genome shotgun (WGS) entry which is preliminary data.</text>
</comment>
<reference evidence="4" key="1">
    <citation type="journal article" date="2019" name="Int. J. Syst. Evol. Microbiol.">
        <title>The Global Catalogue of Microorganisms (GCM) 10K type strain sequencing project: providing services to taxonomists for standard genome sequencing and annotation.</title>
        <authorList>
            <consortium name="The Broad Institute Genomics Platform"/>
            <consortium name="The Broad Institute Genome Sequencing Center for Infectious Disease"/>
            <person name="Wu L."/>
            <person name="Ma J."/>
        </authorList>
    </citation>
    <scope>NUCLEOTIDE SEQUENCE [LARGE SCALE GENOMIC DNA]</scope>
    <source>
        <strain evidence="4">CGMCC 1.15474</strain>
    </source>
</reference>
<evidence type="ECO:0000313" key="3">
    <source>
        <dbReference type="EMBL" id="MFD2214761.1"/>
    </source>
</evidence>
<dbReference type="InterPro" id="IPR010841">
    <property type="entry name" value="EF-G-binding_N"/>
</dbReference>
<dbReference type="InterPro" id="IPR038344">
    <property type="entry name" value="EF-G_N_sf"/>
</dbReference>
<name>A0ABW5C0Z2_9BACI</name>
<feature type="domain" description="Elongation factor G-binding protein N-terminal" evidence="1">
    <location>
        <begin position="4"/>
        <end position="85"/>
    </location>
</feature>
<dbReference type="Proteomes" id="UP001597318">
    <property type="component" value="Unassembled WGS sequence"/>
</dbReference>
<organism evidence="3 4">
    <name type="scientific">Metabacillus endolithicus</name>
    <dbReference type="NCBI Taxonomy" id="1535204"/>
    <lineage>
        <taxon>Bacteria</taxon>
        <taxon>Bacillati</taxon>
        <taxon>Bacillota</taxon>
        <taxon>Bacilli</taxon>
        <taxon>Bacillales</taxon>
        <taxon>Bacillaceae</taxon>
        <taxon>Metabacillus</taxon>
    </lineage>
</organism>
<gene>
    <name evidence="3" type="ORF">ACFSKK_13810</name>
</gene>
<evidence type="ECO:0000313" key="4">
    <source>
        <dbReference type="Proteomes" id="UP001597318"/>
    </source>
</evidence>